<evidence type="ECO:0008006" key="5">
    <source>
        <dbReference type="Google" id="ProtNLM"/>
    </source>
</evidence>
<name>A0A6L5R2T3_9MICO</name>
<evidence type="ECO:0000313" key="3">
    <source>
        <dbReference type="EMBL" id="MRX44343.1"/>
    </source>
</evidence>
<protein>
    <recommendedName>
        <fullName evidence="5">TPM domain-containing protein</fullName>
    </recommendedName>
</protein>
<reference evidence="3 4" key="1">
    <citation type="submission" date="2019-11" db="EMBL/GenBank/DDBJ databases">
        <title>Agromyces kandeliae sp. nov., isolated from mangrove soil.</title>
        <authorList>
            <person name="Wang R."/>
        </authorList>
    </citation>
    <scope>NUCLEOTIDE SEQUENCE [LARGE SCALE GENOMIC DNA]</scope>
    <source>
        <strain evidence="3 4">Q22</strain>
    </source>
</reference>
<organism evidence="3 4">
    <name type="scientific">Agromyces kandeliae</name>
    <dbReference type="NCBI Taxonomy" id="2666141"/>
    <lineage>
        <taxon>Bacteria</taxon>
        <taxon>Bacillati</taxon>
        <taxon>Actinomycetota</taxon>
        <taxon>Actinomycetes</taxon>
        <taxon>Micrococcales</taxon>
        <taxon>Microbacteriaceae</taxon>
        <taxon>Agromyces</taxon>
    </lineage>
</organism>
<gene>
    <name evidence="3" type="ORF">GJR97_11450</name>
</gene>
<feature type="transmembrane region" description="Helical" evidence="2">
    <location>
        <begin position="6"/>
        <end position="28"/>
    </location>
</feature>
<keyword evidence="2" id="KW-1133">Transmembrane helix</keyword>
<keyword evidence="2" id="KW-0472">Membrane</keyword>
<dbReference type="EMBL" id="WKJD01000016">
    <property type="protein sequence ID" value="MRX44343.1"/>
    <property type="molecule type" value="Genomic_DNA"/>
</dbReference>
<evidence type="ECO:0000256" key="2">
    <source>
        <dbReference type="SAM" id="Phobius"/>
    </source>
</evidence>
<dbReference type="AlphaFoldDB" id="A0A6L5R2T3"/>
<dbReference type="RefSeq" id="WP_154346563.1">
    <property type="nucleotide sequence ID" value="NZ_WKJD01000016.1"/>
</dbReference>
<accession>A0A6L5R2T3</accession>
<comment type="caution">
    <text evidence="3">The sequence shown here is derived from an EMBL/GenBank/DDBJ whole genome shotgun (WGS) entry which is preliminary data.</text>
</comment>
<dbReference type="Proteomes" id="UP000476511">
    <property type="component" value="Unassembled WGS sequence"/>
</dbReference>
<proteinExistence type="predicted"/>
<keyword evidence="2" id="KW-0812">Transmembrane</keyword>
<evidence type="ECO:0000256" key="1">
    <source>
        <dbReference type="SAM" id="Coils"/>
    </source>
</evidence>
<evidence type="ECO:0000313" key="4">
    <source>
        <dbReference type="Proteomes" id="UP000476511"/>
    </source>
</evidence>
<keyword evidence="1" id="KW-0175">Coiled coil</keyword>
<sequence length="421" mass="44692">MADAADWLPSLVVFGTAALAFAAGVVGFRRLGTRREARDAEAARELETTAMARLVGADEAVRDAMQEIRFAEAQFGPETARGLGETVDRARGWLREAFLLQQRLDDADPATAAERRTWSSRIASLCDSVERALDDAEAELSARRAAERGAADDTPALRERERRLVARRADAASALERLGTRFSASALAGAHGSFARADHDLAAAATALAEGARRIADAPGEPVADLLDRAAHALRRAEGELDRVEHVELDLAGAAHDAGVEAAGLDEELIAARRERDGAADPEAGAALAAAIGDLSPLLVGRERRADDPFAERDRLRTARDRLEAARATARRAQDRLAGARGALPGAIAIAESQIRIAGEALERARAFAGADARTRLAEAERQLGIARRESDPVAALDAARRAASRASDAEALAQYAALHR</sequence>
<feature type="coiled-coil region" evidence="1">
    <location>
        <begin position="313"/>
        <end position="343"/>
    </location>
</feature>
<keyword evidence="4" id="KW-1185">Reference proteome</keyword>